<evidence type="ECO:0000313" key="14">
    <source>
        <dbReference type="Proteomes" id="UP000828390"/>
    </source>
</evidence>
<dbReference type="PANTHER" id="PTHR42985:SF40">
    <property type="entry name" value="LD47995P-RELATED"/>
    <property type="match status" value="1"/>
</dbReference>
<keyword evidence="10" id="KW-0739">Sodium transport</keyword>
<feature type="transmembrane region" description="Helical" evidence="12">
    <location>
        <begin position="159"/>
        <end position="176"/>
    </location>
</feature>
<evidence type="ECO:0000256" key="9">
    <source>
        <dbReference type="ARBA" id="ARBA00023136"/>
    </source>
</evidence>
<evidence type="ECO:0000256" key="12">
    <source>
        <dbReference type="SAM" id="Phobius"/>
    </source>
</evidence>
<keyword evidence="7" id="KW-0915">Sodium</keyword>
<evidence type="ECO:0000256" key="1">
    <source>
        <dbReference type="ARBA" id="ARBA00004651"/>
    </source>
</evidence>
<evidence type="ECO:0000256" key="4">
    <source>
        <dbReference type="ARBA" id="ARBA00022475"/>
    </source>
</evidence>
<dbReference type="PROSITE" id="PS50283">
    <property type="entry name" value="NA_SOLUT_SYMP_3"/>
    <property type="match status" value="1"/>
</dbReference>
<dbReference type="PANTHER" id="PTHR42985">
    <property type="entry name" value="SODIUM-COUPLED MONOCARBOXYLATE TRANSPORTER"/>
    <property type="match status" value="1"/>
</dbReference>
<comment type="caution">
    <text evidence="13">The sequence shown here is derived from an EMBL/GenBank/DDBJ whole genome shotgun (WGS) entry which is preliminary data.</text>
</comment>
<evidence type="ECO:0000256" key="3">
    <source>
        <dbReference type="ARBA" id="ARBA00022448"/>
    </source>
</evidence>
<feature type="transmembrane region" description="Helical" evidence="12">
    <location>
        <begin position="6"/>
        <end position="29"/>
    </location>
</feature>
<evidence type="ECO:0000256" key="5">
    <source>
        <dbReference type="ARBA" id="ARBA00022692"/>
    </source>
</evidence>
<feature type="transmembrane region" description="Helical" evidence="12">
    <location>
        <begin position="50"/>
        <end position="70"/>
    </location>
</feature>
<dbReference type="AlphaFoldDB" id="A0A9D4JPC2"/>
<keyword evidence="6 12" id="KW-1133">Transmembrane helix</keyword>
<dbReference type="Proteomes" id="UP000828390">
    <property type="component" value="Unassembled WGS sequence"/>
</dbReference>
<evidence type="ECO:0000256" key="8">
    <source>
        <dbReference type="ARBA" id="ARBA00023065"/>
    </source>
</evidence>
<evidence type="ECO:0000256" key="2">
    <source>
        <dbReference type="ARBA" id="ARBA00006434"/>
    </source>
</evidence>
<keyword evidence="14" id="KW-1185">Reference proteome</keyword>
<keyword evidence="4" id="KW-1003">Cell membrane</keyword>
<feature type="transmembrane region" description="Helical" evidence="12">
    <location>
        <begin position="82"/>
        <end position="106"/>
    </location>
</feature>
<dbReference type="Pfam" id="PF00474">
    <property type="entry name" value="SSF"/>
    <property type="match status" value="1"/>
</dbReference>
<proteinExistence type="inferred from homology"/>
<comment type="similarity">
    <text evidence="2 11">Belongs to the sodium:solute symporter (SSF) (TC 2.A.21) family.</text>
</comment>
<evidence type="ECO:0008006" key="15">
    <source>
        <dbReference type="Google" id="ProtNLM"/>
    </source>
</evidence>
<name>A0A9D4JPC2_DREPO</name>
<reference evidence="13" key="2">
    <citation type="submission" date="2020-11" db="EMBL/GenBank/DDBJ databases">
        <authorList>
            <person name="McCartney M.A."/>
            <person name="Auch B."/>
            <person name="Kono T."/>
            <person name="Mallez S."/>
            <person name="Becker A."/>
            <person name="Gohl D.M."/>
            <person name="Silverstein K.A.T."/>
            <person name="Koren S."/>
            <person name="Bechman K.B."/>
            <person name="Herman A."/>
            <person name="Abrahante J.E."/>
            <person name="Garbe J."/>
        </authorList>
    </citation>
    <scope>NUCLEOTIDE SEQUENCE</scope>
    <source>
        <strain evidence="13">Duluth1</strain>
        <tissue evidence="13">Whole animal</tissue>
    </source>
</reference>
<dbReference type="InterPro" id="IPR001734">
    <property type="entry name" value="Na/solute_symporter"/>
</dbReference>
<sequence length="193" mass="21372">MDNYLSPADVVVLCGSILASLVVGIVYVVKESRHESTSFRYHRGGGKLHLFPVAVTLVVTFESSIFYLGYLSEIYMYGSYYWMQNLGLIVGCLTMFFVTIPLFYPLQITSVYEYLQMRHESQQVRQMAMWLGNVGSLLYAGIVTFGAGTGMEGVTGVSAWIYVIVLTSIAVVYTSLGEIKAVVVTDVVQGVIR</sequence>
<comment type="subcellular location">
    <subcellularLocation>
        <location evidence="1">Cell membrane</location>
        <topology evidence="1">Multi-pass membrane protein</topology>
    </subcellularLocation>
</comment>
<dbReference type="GO" id="GO:0005886">
    <property type="term" value="C:plasma membrane"/>
    <property type="evidence" value="ECO:0007669"/>
    <property type="project" value="UniProtKB-SubCell"/>
</dbReference>
<evidence type="ECO:0000313" key="13">
    <source>
        <dbReference type="EMBL" id="KAH3819590.1"/>
    </source>
</evidence>
<evidence type="ECO:0000256" key="11">
    <source>
        <dbReference type="RuleBase" id="RU362091"/>
    </source>
</evidence>
<accession>A0A9D4JPC2</accession>
<dbReference type="InterPro" id="IPR051163">
    <property type="entry name" value="Sodium:Solute_Symporter_SSF"/>
</dbReference>
<keyword evidence="9 12" id="KW-0472">Membrane</keyword>
<gene>
    <name evidence="13" type="ORF">DPMN_121329</name>
</gene>
<protein>
    <recommendedName>
        <fullName evidence="15">Sodium-dependent multivitamin transporter</fullName>
    </recommendedName>
</protein>
<organism evidence="13 14">
    <name type="scientific">Dreissena polymorpha</name>
    <name type="common">Zebra mussel</name>
    <name type="synonym">Mytilus polymorpha</name>
    <dbReference type="NCBI Taxonomy" id="45954"/>
    <lineage>
        <taxon>Eukaryota</taxon>
        <taxon>Metazoa</taxon>
        <taxon>Spiralia</taxon>
        <taxon>Lophotrochozoa</taxon>
        <taxon>Mollusca</taxon>
        <taxon>Bivalvia</taxon>
        <taxon>Autobranchia</taxon>
        <taxon>Heteroconchia</taxon>
        <taxon>Euheterodonta</taxon>
        <taxon>Imparidentia</taxon>
        <taxon>Neoheterodontei</taxon>
        <taxon>Myida</taxon>
        <taxon>Dreissenoidea</taxon>
        <taxon>Dreissenidae</taxon>
        <taxon>Dreissena</taxon>
    </lineage>
</organism>
<dbReference type="Gene3D" id="1.20.1730.10">
    <property type="entry name" value="Sodium/glucose cotransporter"/>
    <property type="match status" value="1"/>
</dbReference>
<dbReference type="InterPro" id="IPR038377">
    <property type="entry name" value="Na/Glc_symporter_sf"/>
</dbReference>
<keyword evidence="5 12" id="KW-0812">Transmembrane</keyword>
<evidence type="ECO:0000256" key="10">
    <source>
        <dbReference type="ARBA" id="ARBA00023201"/>
    </source>
</evidence>
<feature type="transmembrane region" description="Helical" evidence="12">
    <location>
        <begin position="127"/>
        <end position="147"/>
    </location>
</feature>
<keyword evidence="3" id="KW-0813">Transport</keyword>
<dbReference type="GO" id="GO:0015293">
    <property type="term" value="F:symporter activity"/>
    <property type="evidence" value="ECO:0007669"/>
    <property type="project" value="TreeGrafter"/>
</dbReference>
<evidence type="ECO:0000256" key="7">
    <source>
        <dbReference type="ARBA" id="ARBA00023053"/>
    </source>
</evidence>
<dbReference type="EMBL" id="JAIWYP010000005">
    <property type="protein sequence ID" value="KAH3819590.1"/>
    <property type="molecule type" value="Genomic_DNA"/>
</dbReference>
<evidence type="ECO:0000256" key="6">
    <source>
        <dbReference type="ARBA" id="ARBA00022989"/>
    </source>
</evidence>
<keyword evidence="8" id="KW-0406">Ion transport</keyword>
<dbReference type="GO" id="GO:0006814">
    <property type="term" value="P:sodium ion transport"/>
    <property type="evidence" value="ECO:0007669"/>
    <property type="project" value="UniProtKB-KW"/>
</dbReference>
<reference evidence="13" key="1">
    <citation type="journal article" date="2019" name="bioRxiv">
        <title>The Genome of the Zebra Mussel, Dreissena polymorpha: A Resource for Invasive Species Research.</title>
        <authorList>
            <person name="McCartney M.A."/>
            <person name="Auch B."/>
            <person name="Kono T."/>
            <person name="Mallez S."/>
            <person name="Zhang Y."/>
            <person name="Obille A."/>
            <person name="Becker A."/>
            <person name="Abrahante J.E."/>
            <person name="Garbe J."/>
            <person name="Badalamenti J.P."/>
            <person name="Herman A."/>
            <person name="Mangelson H."/>
            <person name="Liachko I."/>
            <person name="Sullivan S."/>
            <person name="Sone E.D."/>
            <person name="Koren S."/>
            <person name="Silverstein K.A.T."/>
            <person name="Beckman K.B."/>
            <person name="Gohl D.M."/>
        </authorList>
    </citation>
    <scope>NUCLEOTIDE SEQUENCE</scope>
    <source>
        <strain evidence="13">Duluth1</strain>
        <tissue evidence="13">Whole animal</tissue>
    </source>
</reference>